<dbReference type="InterPro" id="IPR001584">
    <property type="entry name" value="Integrase_cat-core"/>
</dbReference>
<evidence type="ECO:0000256" key="2">
    <source>
        <dbReference type="SAM" id="MobiDB-lite"/>
    </source>
</evidence>
<evidence type="ECO:0000259" key="3">
    <source>
        <dbReference type="PROSITE" id="PS50994"/>
    </source>
</evidence>
<reference evidence="4" key="1">
    <citation type="journal article" date="2019" name="Sci. Rep.">
        <title>Draft genome of Tanacetum cinerariifolium, the natural source of mosquito coil.</title>
        <authorList>
            <person name="Yamashiro T."/>
            <person name="Shiraishi A."/>
            <person name="Satake H."/>
            <person name="Nakayama K."/>
        </authorList>
    </citation>
    <scope>NUCLEOTIDE SEQUENCE</scope>
</reference>
<keyword evidence="1" id="KW-0175">Coiled coil</keyword>
<dbReference type="PROSITE" id="PS50994">
    <property type="entry name" value="INTEGRASE"/>
    <property type="match status" value="1"/>
</dbReference>
<dbReference type="EMBL" id="BKCJ010237308">
    <property type="protein sequence ID" value="GEZ06579.1"/>
    <property type="molecule type" value="Genomic_DNA"/>
</dbReference>
<dbReference type="GO" id="GO:0003676">
    <property type="term" value="F:nucleic acid binding"/>
    <property type="evidence" value="ECO:0007669"/>
    <property type="project" value="InterPro"/>
</dbReference>
<evidence type="ECO:0000256" key="1">
    <source>
        <dbReference type="SAM" id="Coils"/>
    </source>
</evidence>
<dbReference type="PANTHER" id="PTHR42648:SF32">
    <property type="entry name" value="RIBONUCLEASE H-LIKE DOMAIN, GAG-PRE-INTEGRASE DOMAIN PROTEIN-RELATED"/>
    <property type="match status" value="1"/>
</dbReference>
<accession>A0A699I1Y7</accession>
<feature type="region of interest" description="Disordered" evidence="2">
    <location>
        <begin position="445"/>
        <end position="524"/>
    </location>
</feature>
<sequence>MARRCAQPKRPRNAAWFKEKLMLAEAQEAGQILDEEQLAFLVDPAVLMANPSSCDLEVLSEVPYSDSYPNDMINQDVQEMHYSKQTHANDYEDNEIHSSSNIISYSQYLQESQDAVIQDTNPSTPNDLLVLSLVEQMIHHVAHLDKENQTNKMVNESLTAELEKYKERIAIFKQILNEINTLNETLSNIVKEKELLSKTLTVFKTESKEKESNVIAKEHTVIYVLDDEETLILEEESRSKMLDKQNDPISIEKKIKISPIDHSKLNKIKEDFRKRFVTQKELSAEQPFWLKYLSLSKTPVTSHTPIRIKASSKHPKCSVDKNVFEIQIKQLRIGNDQFLYQIMSQEIVHIVTNSVDILDEKKLKNNRDAHEVYIEKTREYADTLCGFVEHARTQYPSEPLLEYACMFTKHVQELLVYASQTCLNSPKPSEKLVAVTPINKNKRVRFAKPVTSSNNIPKQTDSLKTKDSNKPLLTSTDVKPTTSASGSKPSGNTKNNKITRPPRINQKNKVEDHPRKVKSSLNKTNSISEPISNALVKHAVRNTRFESICAICKKCLFDANHDMCLVDFVNDVNVRSKSKSKINKKSKSWKPTDKAFPDVGFKWKPTCRFFTIIGNSCPLTRITPKKIVHLKETTPKLAETLKPDIKFYSRRPKQIKSVGCPDHPLVSGLRMFKTYKREPLSAHELCVDILLGSRDTNLYTISLDDMLKTSPICLLSKALKTKSWLWHRRLSHLNFACALGKSKKSSHQPKAKDANQKKLYLLHMDLYGPMRVESINEKKYILVIVDDYSRFTWVKFLRSKDEAPDAIIKCIKNIQVRLNATVRNVRIDNGTKFLNQNLRDFYENVSISHQTSVARTPQQNDVVERQNRTLVEAAHTMLIFSKAPMFLWAEAINKACYTQNRSLIRRRYNKTPYELMHDKKSDLSFFHVFGSLCYPTNDSEDLGKLNAKADIVPVAAAPRAVEIADSPVSMYIDQEAPSSNSTSQGPSFNMRPSHTPFELIGRWTKDHPRENVIGDPSCSVSTIKQL</sequence>
<feature type="compositionally biased region" description="Polar residues" evidence="2">
    <location>
        <begin position="471"/>
        <end position="498"/>
    </location>
</feature>
<dbReference type="Pfam" id="PF00665">
    <property type="entry name" value="rve"/>
    <property type="match status" value="1"/>
</dbReference>
<feature type="compositionally biased region" description="Polar residues" evidence="2">
    <location>
        <begin position="450"/>
        <end position="460"/>
    </location>
</feature>
<dbReference type="SUPFAM" id="SSF53098">
    <property type="entry name" value="Ribonuclease H-like"/>
    <property type="match status" value="1"/>
</dbReference>
<dbReference type="PANTHER" id="PTHR42648">
    <property type="entry name" value="TRANSPOSASE, PUTATIVE-RELATED"/>
    <property type="match status" value="1"/>
</dbReference>
<organism evidence="4">
    <name type="scientific">Tanacetum cinerariifolium</name>
    <name type="common">Dalmatian daisy</name>
    <name type="synonym">Chrysanthemum cinerariifolium</name>
    <dbReference type="NCBI Taxonomy" id="118510"/>
    <lineage>
        <taxon>Eukaryota</taxon>
        <taxon>Viridiplantae</taxon>
        <taxon>Streptophyta</taxon>
        <taxon>Embryophyta</taxon>
        <taxon>Tracheophyta</taxon>
        <taxon>Spermatophyta</taxon>
        <taxon>Magnoliopsida</taxon>
        <taxon>eudicotyledons</taxon>
        <taxon>Gunneridae</taxon>
        <taxon>Pentapetalae</taxon>
        <taxon>asterids</taxon>
        <taxon>campanulids</taxon>
        <taxon>Asterales</taxon>
        <taxon>Asteraceae</taxon>
        <taxon>Asteroideae</taxon>
        <taxon>Anthemideae</taxon>
        <taxon>Anthemidinae</taxon>
        <taxon>Tanacetum</taxon>
    </lineage>
</organism>
<evidence type="ECO:0000313" key="4">
    <source>
        <dbReference type="EMBL" id="GEZ06579.1"/>
    </source>
</evidence>
<protein>
    <submittedName>
        <fullName evidence="4">Retrovirus-related Pol polyprotein from transposon TNT 1-94</fullName>
    </submittedName>
</protein>
<dbReference type="InterPro" id="IPR036397">
    <property type="entry name" value="RNaseH_sf"/>
</dbReference>
<dbReference type="Gene3D" id="3.30.420.10">
    <property type="entry name" value="Ribonuclease H-like superfamily/Ribonuclease H"/>
    <property type="match status" value="1"/>
</dbReference>
<name>A0A699I1Y7_TANCI</name>
<feature type="domain" description="Integrase catalytic" evidence="3">
    <location>
        <begin position="745"/>
        <end position="920"/>
    </location>
</feature>
<proteinExistence type="predicted"/>
<dbReference type="GO" id="GO:0015074">
    <property type="term" value="P:DNA integration"/>
    <property type="evidence" value="ECO:0007669"/>
    <property type="project" value="InterPro"/>
</dbReference>
<dbReference type="AlphaFoldDB" id="A0A699I1Y7"/>
<dbReference type="InterPro" id="IPR012337">
    <property type="entry name" value="RNaseH-like_sf"/>
</dbReference>
<feature type="coiled-coil region" evidence="1">
    <location>
        <begin position="155"/>
        <end position="192"/>
    </location>
</feature>
<comment type="caution">
    <text evidence="4">The sequence shown here is derived from an EMBL/GenBank/DDBJ whole genome shotgun (WGS) entry which is preliminary data.</text>
</comment>
<dbReference type="InterPro" id="IPR039537">
    <property type="entry name" value="Retrotran_Ty1/copia-like"/>
</dbReference>
<gene>
    <name evidence="4" type="ORF">Tci_478552</name>
</gene>